<dbReference type="InterPro" id="IPR010982">
    <property type="entry name" value="Lambda_DNA-bd_dom_sf"/>
</dbReference>
<proteinExistence type="predicted"/>
<name>A0A0E2YYG4_9GAMM</name>
<comment type="caution">
    <text evidence="2">The sequence shown here is derived from an EMBL/GenBank/DDBJ whole genome shotgun (WGS) entry which is preliminary data.</text>
</comment>
<sequence length="100" mass="11415">MTNKRPTFEKFRQTALQDPEVKTEYDALSTAFEMKRQMIALRKKAGVTQEQMANLLGTKKSNISRLESLHSNVSPKLATVEDYARALGYSIKIAFEPRIH</sequence>
<organism evidence="2 3">
    <name type="scientific">Nitrosococcus oceani C-27</name>
    <dbReference type="NCBI Taxonomy" id="314279"/>
    <lineage>
        <taxon>Bacteria</taxon>
        <taxon>Pseudomonadati</taxon>
        <taxon>Pseudomonadota</taxon>
        <taxon>Gammaproteobacteria</taxon>
        <taxon>Chromatiales</taxon>
        <taxon>Chromatiaceae</taxon>
        <taxon>Nitrosococcus</taxon>
    </lineage>
</organism>
<evidence type="ECO:0000259" key="1">
    <source>
        <dbReference type="PROSITE" id="PS50943"/>
    </source>
</evidence>
<dbReference type="InterPro" id="IPR001387">
    <property type="entry name" value="Cro/C1-type_HTH"/>
</dbReference>
<reference evidence="2 3" key="1">
    <citation type="submission" date="2014-07" db="EMBL/GenBank/DDBJ databases">
        <title>Comparative analysis of Nitrosococcus oceani genome inventories of strains from Pacific and Atlantic gyres.</title>
        <authorList>
            <person name="Lim C.K."/>
            <person name="Wang L."/>
            <person name="Sayavedra-Soto L.A."/>
            <person name="Klotz M.G."/>
        </authorList>
    </citation>
    <scope>NUCLEOTIDE SEQUENCE [LARGE SCALE GENOMIC DNA]</scope>
    <source>
        <strain evidence="2 3">C-27</strain>
    </source>
</reference>
<evidence type="ECO:0000313" key="2">
    <source>
        <dbReference type="EMBL" id="KFI17976.1"/>
    </source>
</evidence>
<dbReference type="SUPFAM" id="SSF47413">
    <property type="entry name" value="lambda repressor-like DNA-binding domains"/>
    <property type="match status" value="1"/>
</dbReference>
<dbReference type="Pfam" id="PF01381">
    <property type="entry name" value="HTH_3"/>
    <property type="match status" value="1"/>
</dbReference>
<dbReference type="SMART" id="SM00530">
    <property type="entry name" value="HTH_XRE"/>
    <property type="match status" value="1"/>
</dbReference>
<dbReference type="AlphaFoldDB" id="A0A0E2YYG4"/>
<feature type="non-terminal residue" evidence="2">
    <location>
        <position position="100"/>
    </location>
</feature>
<dbReference type="EMBL" id="JPGN01000178">
    <property type="protein sequence ID" value="KFI17976.1"/>
    <property type="molecule type" value="Genomic_DNA"/>
</dbReference>
<accession>A0A0E2YYG4</accession>
<dbReference type="Proteomes" id="UP000028839">
    <property type="component" value="Unassembled WGS sequence"/>
</dbReference>
<dbReference type="PROSITE" id="PS50943">
    <property type="entry name" value="HTH_CROC1"/>
    <property type="match status" value="1"/>
</dbReference>
<dbReference type="Gene3D" id="1.10.260.40">
    <property type="entry name" value="lambda repressor-like DNA-binding domains"/>
    <property type="match status" value="1"/>
</dbReference>
<dbReference type="GO" id="GO:0003677">
    <property type="term" value="F:DNA binding"/>
    <property type="evidence" value="ECO:0007669"/>
    <property type="project" value="InterPro"/>
</dbReference>
<evidence type="ECO:0000313" key="3">
    <source>
        <dbReference type="Proteomes" id="UP000028839"/>
    </source>
</evidence>
<gene>
    <name evidence="2" type="ORF">IB75_16885</name>
</gene>
<dbReference type="CDD" id="cd00093">
    <property type="entry name" value="HTH_XRE"/>
    <property type="match status" value="1"/>
</dbReference>
<dbReference type="OrthoDB" id="9792093at2"/>
<protein>
    <submittedName>
        <fullName evidence="2">XRE family transcriptional regulator</fullName>
    </submittedName>
</protein>
<feature type="domain" description="HTH cro/C1-type" evidence="1">
    <location>
        <begin position="38"/>
        <end position="94"/>
    </location>
</feature>
<dbReference type="HOGENOM" id="CLU_066192_18_0_6"/>